<dbReference type="InterPro" id="IPR032466">
    <property type="entry name" value="Metal_Hydrolase"/>
</dbReference>
<dbReference type="PANTHER" id="PTHR21240:SF28">
    <property type="entry name" value="ISO-OROTATE DECARBOXYLASE (EUROFUNG)"/>
    <property type="match status" value="1"/>
</dbReference>
<evidence type="ECO:0000259" key="2">
    <source>
        <dbReference type="Pfam" id="PF04909"/>
    </source>
</evidence>
<dbReference type="GO" id="GO:0005737">
    <property type="term" value="C:cytoplasm"/>
    <property type="evidence" value="ECO:0007669"/>
    <property type="project" value="TreeGrafter"/>
</dbReference>
<gene>
    <name evidence="3" type="ORF">METZ01_LOCUS33542</name>
</gene>
<dbReference type="PANTHER" id="PTHR21240">
    <property type="entry name" value="2-AMINO-3-CARBOXYLMUCONATE-6-SEMIALDEHYDE DECARBOXYLASE"/>
    <property type="match status" value="1"/>
</dbReference>
<keyword evidence="1" id="KW-0456">Lyase</keyword>
<dbReference type="AlphaFoldDB" id="A0A381QPE3"/>
<proteinExistence type="predicted"/>
<dbReference type="Gene3D" id="3.20.20.140">
    <property type="entry name" value="Metal-dependent hydrolases"/>
    <property type="match status" value="1"/>
</dbReference>
<name>A0A381QPE3_9ZZZZ</name>
<dbReference type="EMBL" id="UINC01001438">
    <property type="protein sequence ID" value="SUZ80688.1"/>
    <property type="molecule type" value="Genomic_DNA"/>
</dbReference>
<protein>
    <recommendedName>
        <fullName evidence="2">Amidohydrolase-related domain-containing protein</fullName>
    </recommendedName>
</protein>
<feature type="domain" description="Amidohydrolase-related" evidence="2">
    <location>
        <begin position="97"/>
        <end position="396"/>
    </location>
</feature>
<accession>A0A381QPE3</accession>
<dbReference type="Pfam" id="PF04909">
    <property type="entry name" value="Amidohydro_2"/>
    <property type="match status" value="1"/>
</dbReference>
<evidence type="ECO:0000313" key="3">
    <source>
        <dbReference type="EMBL" id="SUZ80688.1"/>
    </source>
</evidence>
<dbReference type="GO" id="GO:0016831">
    <property type="term" value="F:carboxy-lyase activity"/>
    <property type="evidence" value="ECO:0007669"/>
    <property type="project" value="InterPro"/>
</dbReference>
<dbReference type="SUPFAM" id="SSF51556">
    <property type="entry name" value="Metallo-dependent hydrolases"/>
    <property type="match status" value="1"/>
</dbReference>
<dbReference type="InterPro" id="IPR032465">
    <property type="entry name" value="ACMSD"/>
</dbReference>
<organism evidence="3">
    <name type="scientific">marine metagenome</name>
    <dbReference type="NCBI Taxonomy" id="408172"/>
    <lineage>
        <taxon>unclassified sequences</taxon>
        <taxon>metagenomes</taxon>
        <taxon>ecological metagenomes</taxon>
    </lineage>
</organism>
<dbReference type="InterPro" id="IPR006680">
    <property type="entry name" value="Amidohydro-rel"/>
</dbReference>
<reference evidence="3" key="1">
    <citation type="submission" date="2018-05" db="EMBL/GenBank/DDBJ databases">
        <authorList>
            <person name="Lanie J.A."/>
            <person name="Ng W.-L."/>
            <person name="Kazmierczak K.M."/>
            <person name="Andrzejewski T.M."/>
            <person name="Davidsen T.M."/>
            <person name="Wayne K.J."/>
            <person name="Tettelin H."/>
            <person name="Glass J.I."/>
            <person name="Rusch D."/>
            <person name="Podicherti R."/>
            <person name="Tsui H.-C.T."/>
            <person name="Winkler M.E."/>
        </authorList>
    </citation>
    <scope>NUCLEOTIDE SEQUENCE</scope>
</reference>
<dbReference type="GO" id="GO:0016787">
    <property type="term" value="F:hydrolase activity"/>
    <property type="evidence" value="ECO:0007669"/>
    <property type="project" value="InterPro"/>
</dbReference>
<dbReference type="GO" id="GO:0019748">
    <property type="term" value="P:secondary metabolic process"/>
    <property type="evidence" value="ECO:0007669"/>
    <property type="project" value="TreeGrafter"/>
</dbReference>
<evidence type="ECO:0000256" key="1">
    <source>
        <dbReference type="ARBA" id="ARBA00023239"/>
    </source>
</evidence>
<sequence>MTTIPRIISVDDHVVEPPDLWTSRLPAKYQDRCPRIERDTAKFNFEGGIFSFEKGVEGGEMCDWWLYDDLVYPFPKLSAAAGFDELDVVPVTFDEIHPAGWKQADRLAAMDENHVDVSVCFPNVLPRFCGQAFLEREDKDLALLCVQAYNDWIIDEWCAGDGRGRLIPLTLIPLWDPVAAAAEIHRCANKGSFAVAFSENPFPLGLPSIHDKDRFWDPFFVACQETDTIVNMHIGSSSKMPTTSPDAPFSVSSTITFANAMGSMCDYILSGMFVRFPKLKIAYAEGQVGWMPYVVERMDKIWAERGDASFGIDLPEPPSSYIPGHVWGCIFDDEIGLKNRDVIGLDQICFEVDFPHADTTYPHTLDVATKICREAGLDDDEVYKLMRGNAIKAFGLERFGITE</sequence>